<dbReference type="PANTHER" id="PTHR45526:SF1">
    <property type="entry name" value="TRANSCRIPTIONAL REGULATORY PROTEIN DCUR-RELATED"/>
    <property type="match status" value="1"/>
</dbReference>
<evidence type="ECO:0000256" key="3">
    <source>
        <dbReference type="ARBA" id="ARBA00022553"/>
    </source>
</evidence>
<dbReference type="InterPro" id="IPR036390">
    <property type="entry name" value="WH_DNA-bd_sf"/>
</dbReference>
<evidence type="ECO:0000256" key="7">
    <source>
        <dbReference type="ARBA" id="ARBA00023159"/>
    </source>
</evidence>
<dbReference type="PANTHER" id="PTHR45526">
    <property type="entry name" value="TRANSCRIPTIONAL REGULATORY PROTEIN DPIA"/>
    <property type="match status" value="1"/>
</dbReference>
<dbReference type="InterPro" id="IPR051271">
    <property type="entry name" value="2C-system_Tx_regulators"/>
</dbReference>
<dbReference type="Gene3D" id="1.10.10.10">
    <property type="entry name" value="Winged helix-like DNA-binding domain superfamily/Winged helix DNA-binding domain"/>
    <property type="match status" value="1"/>
</dbReference>
<dbReference type="Pfam" id="PF00072">
    <property type="entry name" value="Response_reg"/>
    <property type="match status" value="1"/>
</dbReference>
<evidence type="ECO:0000256" key="5">
    <source>
        <dbReference type="ARBA" id="ARBA00023015"/>
    </source>
</evidence>
<reference evidence="13" key="1">
    <citation type="journal article" date="2019" name="Int. J. Syst. Evol. Microbiol.">
        <title>The Global Catalogue of Microorganisms (GCM) 10K type strain sequencing project: providing services to taxonomists for standard genome sequencing and annotation.</title>
        <authorList>
            <consortium name="The Broad Institute Genomics Platform"/>
            <consortium name="The Broad Institute Genome Sequencing Center for Infectious Disease"/>
            <person name="Wu L."/>
            <person name="Ma J."/>
        </authorList>
    </citation>
    <scope>NUCLEOTIDE SEQUENCE [LARGE SCALE GENOMIC DNA]</scope>
    <source>
        <strain evidence="13">KACC 11904</strain>
    </source>
</reference>
<evidence type="ECO:0000313" key="12">
    <source>
        <dbReference type="EMBL" id="MFC5452802.1"/>
    </source>
</evidence>
<gene>
    <name evidence="12" type="ORF">ACFPOG_31835</name>
</gene>
<dbReference type="RefSeq" id="WP_270879070.1">
    <property type="nucleotide sequence ID" value="NZ_JAQFVF010000023.1"/>
</dbReference>
<evidence type="ECO:0000256" key="8">
    <source>
        <dbReference type="ARBA" id="ARBA00023163"/>
    </source>
</evidence>
<dbReference type="Pfam" id="PF20714">
    <property type="entry name" value="HTH_64"/>
    <property type="match status" value="1"/>
</dbReference>
<dbReference type="SUPFAM" id="SSF46785">
    <property type="entry name" value="Winged helix' DNA-binding domain"/>
    <property type="match status" value="1"/>
</dbReference>
<keyword evidence="4 9" id="KW-0902">Two-component regulatory system</keyword>
<dbReference type="Gene3D" id="3.40.50.2300">
    <property type="match status" value="1"/>
</dbReference>
<keyword evidence="3 10" id="KW-0597">Phosphoprotein</keyword>
<keyword evidence="13" id="KW-1185">Reference proteome</keyword>
<evidence type="ECO:0000256" key="4">
    <source>
        <dbReference type="ARBA" id="ARBA00023012"/>
    </source>
</evidence>
<dbReference type="InterPro" id="IPR001789">
    <property type="entry name" value="Sig_transdc_resp-reg_receiver"/>
</dbReference>
<sequence length="233" mass="27031">MSNSPIRVVVVDDDFMIARMHGKFISSQEGYELVGTAHNYEQALSTTITMKPDLIMLDVYLPDQSGIELVRTIRSQNLPCDIILITAAKEREIVEEGFRLGIFDYLFKPFDLEHLRNTLIKYIQFKSRLSSSDPLNQESLDNLKKLRAPDSSTSTITPNPFQKGIDIRTLERIKQYLEEIKDYQNVDQIAQRAGVSRSTVRNYMTYLLEEHIVEEYLQYGTIGRPQRLYRMKV</sequence>
<keyword evidence="7 9" id="KW-0010">Activator</keyword>
<dbReference type="SUPFAM" id="SSF52172">
    <property type="entry name" value="CheY-like"/>
    <property type="match status" value="1"/>
</dbReference>
<keyword evidence="6 9" id="KW-0238">DNA-binding</keyword>
<evidence type="ECO:0000256" key="10">
    <source>
        <dbReference type="PROSITE-ProRule" id="PRU00169"/>
    </source>
</evidence>
<dbReference type="Proteomes" id="UP001596044">
    <property type="component" value="Unassembled WGS sequence"/>
</dbReference>
<feature type="modified residue" description="4-aspartylphosphate" evidence="10">
    <location>
        <position position="58"/>
    </location>
</feature>
<keyword evidence="2 9" id="KW-0963">Cytoplasm</keyword>
<comment type="subcellular location">
    <subcellularLocation>
        <location evidence="1 9">Cytoplasm</location>
    </subcellularLocation>
</comment>
<dbReference type="InterPro" id="IPR036388">
    <property type="entry name" value="WH-like_DNA-bd_sf"/>
</dbReference>
<protein>
    <recommendedName>
        <fullName evidence="9">Transcriptional regulatory protein</fullName>
    </recommendedName>
</protein>
<keyword evidence="8 9" id="KW-0804">Transcription</keyword>
<evidence type="ECO:0000313" key="13">
    <source>
        <dbReference type="Proteomes" id="UP001596044"/>
    </source>
</evidence>
<feature type="domain" description="Response regulatory" evidence="11">
    <location>
        <begin position="7"/>
        <end position="123"/>
    </location>
</feature>
<evidence type="ECO:0000256" key="1">
    <source>
        <dbReference type="ARBA" id="ARBA00004496"/>
    </source>
</evidence>
<dbReference type="EMBL" id="JBHSMJ010000065">
    <property type="protein sequence ID" value="MFC5452802.1"/>
    <property type="molecule type" value="Genomic_DNA"/>
</dbReference>
<dbReference type="SMART" id="SM00448">
    <property type="entry name" value="REC"/>
    <property type="match status" value="1"/>
</dbReference>
<evidence type="ECO:0000256" key="6">
    <source>
        <dbReference type="ARBA" id="ARBA00023125"/>
    </source>
</evidence>
<comment type="caution">
    <text evidence="12">The sequence shown here is derived from an EMBL/GenBank/DDBJ whole genome shotgun (WGS) entry which is preliminary data.</text>
</comment>
<dbReference type="PROSITE" id="PS50110">
    <property type="entry name" value="RESPONSE_REGULATORY"/>
    <property type="match status" value="1"/>
</dbReference>
<keyword evidence="5 9" id="KW-0805">Transcription regulation</keyword>
<name>A0ABW0KI68_9BACL</name>
<evidence type="ECO:0000256" key="9">
    <source>
        <dbReference type="PIRNR" id="PIRNR006171"/>
    </source>
</evidence>
<proteinExistence type="predicted"/>
<dbReference type="PIRSF" id="PIRSF006171">
    <property type="entry name" value="RR_citrat_malat"/>
    <property type="match status" value="1"/>
</dbReference>
<dbReference type="InterPro" id="IPR048714">
    <property type="entry name" value="DpiA-like_HTH"/>
</dbReference>
<dbReference type="InterPro" id="IPR024187">
    <property type="entry name" value="Sig_transdc_resp-reg_cit/mal"/>
</dbReference>
<dbReference type="InterPro" id="IPR011006">
    <property type="entry name" value="CheY-like_superfamily"/>
</dbReference>
<evidence type="ECO:0000256" key="2">
    <source>
        <dbReference type="ARBA" id="ARBA00022490"/>
    </source>
</evidence>
<accession>A0ABW0KI68</accession>
<evidence type="ECO:0000259" key="11">
    <source>
        <dbReference type="PROSITE" id="PS50110"/>
    </source>
</evidence>
<organism evidence="12 13">
    <name type="scientific">Paenibacillus aestuarii</name>
    <dbReference type="NCBI Taxonomy" id="516965"/>
    <lineage>
        <taxon>Bacteria</taxon>
        <taxon>Bacillati</taxon>
        <taxon>Bacillota</taxon>
        <taxon>Bacilli</taxon>
        <taxon>Bacillales</taxon>
        <taxon>Paenibacillaceae</taxon>
        <taxon>Paenibacillus</taxon>
    </lineage>
</organism>